<accession>A0A9P4N6F3</accession>
<dbReference type="EMBL" id="ML986587">
    <property type="protein sequence ID" value="KAF2268317.1"/>
    <property type="molecule type" value="Genomic_DNA"/>
</dbReference>
<proteinExistence type="predicted"/>
<evidence type="ECO:0000313" key="1">
    <source>
        <dbReference type="EMBL" id="KAF2268317.1"/>
    </source>
</evidence>
<dbReference type="Proteomes" id="UP000800093">
    <property type="component" value="Unassembled WGS sequence"/>
</dbReference>
<organism evidence="1 2">
    <name type="scientific">Lojkania enalia</name>
    <dbReference type="NCBI Taxonomy" id="147567"/>
    <lineage>
        <taxon>Eukaryota</taxon>
        <taxon>Fungi</taxon>
        <taxon>Dikarya</taxon>
        <taxon>Ascomycota</taxon>
        <taxon>Pezizomycotina</taxon>
        <taxon>Dothideomycetes</taxon>
        <taxon>Pleosporomycetidae</taxon>
        <taxon>Pleosporales</taxon>
        <taxon>Pleosporales incertae sedis</taxon>
        <taxon>Lojkania</taxon>
    </lineage>
</organism>
<protein>
    <submittedName>
        <fullName evidence="1">Uncharacterized protein</fullName>
    </submittedName>
</protein>
<comment type="caution">
    <text evidence="1">The sequence shown here is derived from an EMBL/GenBank/DDBJ whole genome shotgun (WGS) entry which is preliminary data.</text>
</comment>
<dbReference type="AlphaFoldDB" id="A0A9P4N6F3"/>
<reference evidence="2" key="1">
    <citation type="journal article" date="2020" name="Stud. Mycol.">
        <title>101 Dothideomycetes genomes: A test case for predicting lifestyles and emergence of pathogens.</title>
        <authorList>
            <person name="Haridas S."/>
            <person name="Albert R."/>
            <person name="Binder M."/>
            <person name="Bloem J."/>
            <person name="LaButti K."/>
            <person name="Salamov A."/>
            <person name="Andreopoulos B."/>
            <person name="Baker S."/>
            <person name="Barry K."/>
            <person name="Bills G."/>
            <person name="Bluhm B."/>
            <person name="Cannon C."/>
            <person name="Castanera R."/>
            <person name="Culley D."/>
            <person name="Daum C."/>
            <person name="Ezra D."/>
            <person name="Gonzalez J."/>
            <person name="Henrissat B."/>
            <person name="Kuo A."/>
            <person name="Liang C."/>
            <person name="Lipzen A."/>
            <person name="Lutzoni F."/>
            <person name="Magnuson J."/>
            <person name="Mondo S."/>
            <person name="Nolan M."/>
            <person name="Ohm R."/>
            <person name="Pangilinan J."/>
            <person name="Park H.-J."/>
            <person name="Ramirez L."/>
            <person name="Alfaro M."/>
            <person name="Sun H."/>
            <person name="Tritt A."/>
            <person name="Yoshinaga Y."/>
            <person name="Zwiers L.-H."/>
            <person name="Turgeon B."/>
            <person name="Goodwin S."/>
            <person name="Spatafora J."/>
            <person name="Crous P."/>
            <person name="Grigoriev I."/>
        </authorList>
    </citation>
    <scope>NUCLEOTIDE SEQUENCE [LARGE SCALE GENOMIC DNA]</scope>
    <source>
        <strain evidence="2">CBS 304.66</strain>
    </source>
</reference>
<keyword evidence="2" id="KW-1185">Reference proteome</keyword>
<name>A0A9P4N6F3_9PLEO</name>
<sequence length="72" mass="8153">MVCGKCLIYVKACRSIRTAQVPIRQNKFNARFSPVLFNIVYAGPFLARSGHFTLIILVGRLALWSSTFEYTP</sequence>
<evidence type="ECO:0000313" key="2">
    <source>
        <dbReference type="Proteomes" id="UP000800093"/>
    </source>
</evidence>
<dbReference type="OrthoDB" id="10485962at2759"/>
<gene>
    <name evidence="1" type="ORF">CC78DRAFT_530233</name>
</gene>